<sequence length="314" mass="35283">MNNTRYGTFMAAFSFVIWGLLPIYYRYLPNASMDELLAWRIIGSVPVGFLIVLGITRRGLNWKEIWLDKKSLWYTFVASSLMCISWSAFTWALTHHRVIDASLGFFIGPLVSVALGVFIIGPLVSVALGVFILGDRLSKGKLIAIVLATIGVMYQVIHYGQLPVIALTMGLFFALYGLYKKKINYDWSTTLFVEALLLTPVALAYLLYKQWATGELASGTDTTTLLLYFGSAPITLLPLVFYSIAIRITNLSTVGLMQYIEPSLQFVLAVMFFGELFDEVKAVTFAFIWVGLLFTIFESIIKGHRRKKLVKHPL</sequence>
<dbReference type="SUPFAM" id="SSF103481">
    <property type="entry name" value="Multidrug resistance efflux transporter EmrE"/>
    <property type="match status" value="1"/>
</dbReference>
<dbReference type="PANTHER" id="PTHR22911">
    <property type="entry name" value="ACYL-MALONYL CONDENSING ENZYME-RELATED"/>
    <property type="match status" value="1"/>
</dbReference>
<gene>
    <name evidence="3" type="ORF">F0254_07935</name>
</gene>
<comment type="caution">
    <text evidence="3">The sequence shown here is derived from an EMBL/GenBank/DDBJ whole genome shotgun (WGS) entry which is preliminary data.</text>
</comment>
<reference evidence="3 4" key="1">
    <citation type="submission" date="2019-09" db="EMBL/GenBank/DDBJ databases">
        <title>Draft genome sequencing and comparative genomics of hatchery-associated Vibrios.</title>
        <authorList>
            <person name="Kehlet-Delgado H."/>
            <person name="Mueller R.S."/>
        </authorList>
    </citation>
    <scope>NUCLEOTIDE SEQUENCE [LARGE SCALE GENOMIC DNA]</scope>
    <source>
        <strain evidence="3 4">081416A</strain>
    </source>
</reference>
<feature type="transmembrane region" description="Helical" evidence="1">
    <location>
        <begin position="37"/>
        <end position="60"/>
    </location>
</feature>
<feature type="transmembrane region" description="Helical" evidence="1">
    <location>
        <begin position="191"/>
        <end position="208"/>
    </location>
</feature>
<dbReference type="PANTHER" id="PTHR22911:SF137">
    <property type="entry name" value="SOLUTE CARRIER FAMILY 35 MEMBER G2-RELATED"/>
    <property type="match status" value="1"/>
</dbReference>
<name>A0A7Y4B172_VIBAL</name>
<proteinExistence type="predicted"/>
<dbReference type="Pfam" id="PF00892">
    <property type="entry name" value="EamA"/>
    <property type="match status" value="1"/>
</dbReference>
<feature type="transmembrane region" description="Helical" evidence="1">
    <location>
        <begin position="259"/>
        <end position="277"/>
    </location>
</feature>
<evidence type="ECO:0000313" key="4">
    <source>
        <dbReference type="Proteomes" id="UP000532247"/>
    </source>
</evidence>
<feature type="transmembrane region" description="Helical" evidence="1">
    <location>
        <begin position="105"/>
        <end position="133"/>
    </location>
</feature>
<evidence type="ECO:0000313" key="3">
    <source>
        <dbReference type="EMBL" id="NOI08798.1"/>
    </source>
</evidence>
<feature type="transmembrane region" description="Helical" evidence="1">
    <location>
        <begin position="283"/>
        <end position="301"/>
    </location>
</feature>
<organism evidence="3 4">
    <name type="scientific">Vibrio alginolyticus</name>
    <dbReference type="NCBI Taxonomy" id="663"/>
    <lineage>
        <taxon>Bacteria</taxon>
        <taxon>Pseudomonadati</taxon>
        <taxon>Pseudomonadota</taxon>
        <taxon>Gammaproteobacteria</taxon>
        <taxon>Vibrionales</taxon>
        <taxon>Vibrionaceae</taxon>
        <taxon>Vibrio</taxon>
    </lineage>
</organism>
<accession>A0A7Y4B172</accession>
<evidence type="ECO:0000256" key="1">
    <source>
        <dbReference type="SAM" id="Phobius"/>
    </source>
</evidence>
<keyword evidence="1" id="KW-1133">Transmembrane helix</keyword>
<dbReference type="AlphaFoldDB" id="A0A7Y4B172"/>
<feature type="transmembrane region" description="Helical" evidence="1">
    <location>
        <begin position="163"/>
        <end position="179"/>
    </location>
</feature>
<dbReference type="Proteomes" id="UP000532247">
    <property type="component" value="Unassembled WGS sequence"/>
</dbReference>
<keyword evidence="1" id="KW-0472">Membrane</keyword>
<dbReference type="EMBL" id="VTYF01000003">
    <property type="protein sequence ID" value="NOI08798.1"/>
    <property type="molecule type" value="Genomic_DNA"/>
</dbReference>
<dbReference type="GO" id="GO:0005886">
    <property type="term" value="C:plasma membrane"/>
    <property type="evidence" value="ECO:0007669"/>
    <property type="project" value="TreeGrafter"/>
</dbReference>
<evidence type="ECO:0000259" key="2">
    <source>
        <dbReference type="Pfam" id="PF00892"/>
    </source>
</evidence>
<feature type="transmembrane region" description="Helical" evidence="1">
    <location>
        <begin position="7"/>
        <end position="25"/>
    </location>
</feature>
<dbReference type="RefSeq" id="WP_171345648.1">
    <property type="nucleotide sequence ID" value="NZ_VTYF01000003.1"/>
</dbReference>
<feature type="transmembrane region" description="Helical" evidence="1">
    <location>
        <begin position="72"/>
        <end position="93"/>
    </location>
</feature>
<feature type="transmembrane region" description="Helical" evidence="1">
    <location>
        <begin position="140"/>
        <end position="157"/>
    </location>
</feature>
<feature type="transmembrane region" description="Helical" evidence="1">
    <location>
        <begin position="228"/>
        <end position="247"/>
    </location>
</feature>
<keyword evidence="1" id="KW-0812">Transmembrane</keyword>
<dbReference type="InterPro" id="IPR000620">
    <property type="entry name" value="EamA_dom"/>
</dbReference>
<dbReference type="InterPro" id="IPR037185">
    <property type="entry name" value="EmrE-like"/>
</dbReference>
<feature type="domain" description="EamA" evidence="2">
    <location>
        <begin position="165"/>
        <end position="296"/>
    </location>
</feature>
<protein>
    <submittedName>
        <fullName evidence="3">EamA family transporter</fullName>
    </submittedName>
</protein>